<reference evidence="3" key="1">
    <citation type="submission" date="2021-02" db="EMBL/GenBank/DDBJ databases">
        <authorList>
            <person name="Nowell W R."/>
        </authorList>
    </citation>
    <scope>NUCLEOTIDE SEQUENCE</scope>
</reference>
<sequence>MLSSYWHCEKRDKCPGRLTQKADQNPMLTASYNHEPDENKNKQEIFITNLKRQIREDPMPIRKIFRSELINRYTNEPDAVCTLPEFYQIKNSLYRTKNENCPPLPKSIEQVTIEVNRKWRLSLRGEDFTMIDNNSLRYLAFDTLESLKMLCSCEHIFADGTFRSSPKPFTQLYSIHIESSMLNGTIPVIYSLLPNKFKNTYLGWKEQYYASAKDDPISIKALYQQTCALAFIPTSSIDDIWCNITDAFDNLPGVQVFFDYVTDTWVDNDSLYPRKL</sequence>
<protein>
    <recommendedName>
        <fullName evidence="7">MULE transposase domain-containing protein</fullName>
    </recommendedName>
</protein>
<proteinExistence type="predicted"/>
<evidence type="ECO:0008006" key="7">
    <source>
        <dbReference type="Google" id="ProtNLM"/>
    </source>
</evidence>
<dbReference type="EMBL" id="CAJNOV010002946">
    <property type="protein sequence ID" value="CAF1122916.1"/>
    <property type="molecule type" value="Genomic_DNA"/>
</dbReference>
<evidence type="ECO:0000313" key="4">
    <source>
        <dbReference type="EMBL" id="CAF3994231.1"/>
    </source>
</evidence>
<feature type="compositionally biased region" description="Polar residues" evidence="1">
    <location>
        <begin position="21"/>
        <end position="32"/>
    </location>
</feature>
<dbReference type="EMBL" id="CAJNOW010012224">
    <property type="protein sequence ID" value="CAF1607682.1"/>
    <property type="molecule type" value="Genomic_DNA"/>
</dbReference>
<feature type="region of interest" description="Disordered" evidence="1">
    <location>
        <begin position="17"/>
        <end position="36"/>
    </location>
</feature>
<accession>A0A816B8N1</accession>
<dbReference type="OrthoDB" id="90756at2759"/>
<dbReference type="AlphaFoldDB" id="A0A816B8N1"/>
<dbReference type="Proteomes" id="UP000663834">
    <property type="component" value="Unassembled WGS sequence"/>
</dbReference>
<gene>
    <name evidence="4" type="ORF">BYL167_LOCUS13325</name>
    <name evidence="2" type="ORF">CJN711_LOCUS8165</name>
    <name evidence="5" type="ORF">GIL414_LOCUS12496</name>
    <name evidence="3" type="ORF">KQP761_LOCUS22992</name>
</gene>
<dbReference type="EMBL" id="CAJOBJ010004883">
    <property type="protein sequence ID" value="CAF4014388.1"/>
    <property type="molecule type" value="Genomic_DNA"/>
</dbReference>
<name>A0A816B8N1_9BILA</name>
<evidence type="ECO:0000313" key="5">
    <source>
        <dbReference type="EMBL" id="CAF4014388.1"/>
    </source>
</evidence>
<organism evidence="3 6">
    <name type="scientific">Rotaria magnacalcarata</name>
    <dbReference type="NCBI Taxonomy" id="392030"/>
    <lineage>
        <taxon>Eukaryota</taxon>
        <taxon>Metazoa</taxon>
        <taxon>Spiralia</taxon>
        <taxon>Gnathifera</taxon>
        <taxon>Rotifera</taxon>
        <taxon>Eurotatoria</taxon>
        <taxon>Bdelloidea</taxon>
        <taxon>Philodinida</taxon>
        <taxon>Philodinidae</taxon>
        <taxon>Rotaria</taxon>
    </lineage>
</organism>
<evidence type="ECO:0000313" key="3">
    <source>
        <dbReference type="EMBL" id="CAF1607682.1"/>
    </source>
</evidence>
<dbReference type="Proteomes" id="UP000681720">
    <property type="component" value="Unassembled WGS sequence"/>
</dbReference>
<dbReference type="EMBL" id="CAJOBH010004553">
    <property type="protein sequence ID" value="CAF3994231.1"/>
    <property type="molecule type" value="Genomic_DNA"/>
</dbReference>
<evidence type="ECO:0000313" key="2">
    <source>
        <dbReference type="EMBL" id="CAF1122916.1"/>
    </source>
</evidence>
<evidence type="ECO:0000256" key="1">
    <source>
        <dbReference type="SAM" id="MobiDB-lite"/>
    </source>
</evidence>
<comment type="caution">
    <text evidence="3">The sequence shown here is derived from an EMBL/GenBank/DDBJ whole genome shotgun (WGS) entry which is preliminary data.</text>
</comment>
<dbReference type="Proteomes" id="UP000663855">
    <property type="component" value="Unassembled WGS sequence"/>
</dbReference>
<dbReference type="Proteomes" id="UP000681967">
    <property type="component" value="Unassembled WGS sequence"/>
</dbReference>
<evidence type="ECO:0000313" key="6">
    <source>
        <dbReference type="Proteomes" id="UP000663834"/>
    </source>
</evidence>
<dbReference type="Gene3D" id="2.20.25.240">
    <property type="match status" value="1"/>
</dbReference>